<accession>A0AAD5V3F4</accession>
<feature type="region of interest" description="Disordered" evidence="1">
    <location>
        <begin position="370"/>
        <end position="404"/>
    </location>
</feature>
<protein>
    <recommendedName>
        <fullName evidence="4">BTB domain-containing protein</fullName>
    </recommendedName>
</protein>
<proteinExistence type="predicted"/>
<evidence type="ECO:0008006" key="4">
    <source>
        <dbReference type="Google" id="ProtNLM"/>
    </source>
</evidence>
<evidence type="ECO:0000313" key="3">
    <source>
        <dbReference type="Proteomes" id="UP001212997"/>
    </source>
</evidence>
<evidence type="ECO:0000256" key="1">
    <source>
        <dbReference type="SAM" id="MobiDB-lite"/>
    </source>
</evidence>
<dbReference type="Gene3D" id="3.30.710.10">
    <property type="entry name" value="Potassium Channel Kv1.1, Chain A"/>
    <property type="match status" value="1"/>
</dbReference>
<keyword evidence="3" id="KW-1185">Reference proteome</keyword>
<feature type="compositionally biased region" description="Basic and acidic residues" evidence="1">
    <location>
        <begin position="392"/>
        <end position="404"/>
    </location>
</feature>
<dbReference type="InterPro" id="IPR011333">
    <property type="entry name" value="SKP1/BTB/POZ_sf"/>
</dbReference>
<sequence length="404" mass="45409">MAEPTDTHPESNNSSSPATVSKVASPPFDKPNANLILRSSESIDFRVRRGIMEEVSSVFEDMLSIPQPPSQDKNKDVDYDGDVPIVQLTEHSSTILLVLKLCYPGPGPSSPISKDSVAAVYEATRKYMMDWPMKTTEDQLMEWAQTEPYRVYAIALKLQFVDLIRHAAKHSLRYPLLGPYCEELEQITAGSLHRLLKYRQAHVDAMMQLMNSLFLYHQGDDRYTTNIANRPWGPKWAWFGCRADAAGVCDVLGPNAPKGENSTLYRLRCTVWFSGYFNALVQALTHIPAEVRAKQVDIASVCQAALRCGHCKERAKPDLESFRTAIVTNLTAAYTSVSFPLSEQIWTLTMRLRMHYVDRAGDQMRRLSQESVTGDGHPALTTLVPEAAKTSPDVDHRRYALERT</sequence>
<gene>
    <name evidence="2" type="ORF">NLI96_g6161</name>
</gene>
<dbReference type="AlphaFoldDB" id="A0AAD5V3F4"/>
<organism evidence="2 3">
    <name type="scientific">Meripilus lineatus</name>
    <dbReference type="NCBI Taxonomy" id="2056292"/>
    <lineage>
        <taxon>Eukaryota</taxon>
        <taxon>Fungi</taxon>
        <taxon>Dikarya</taxon>
        <taxon>Basidiomycota</taxon>
        <taxon>Agaricomycotina</taxon>
        <taxon>Agaricomycetes</taxon>
        <taxon>Polyporales</taxon>
        <taxon>Meripilaceae</taxon>
        <taxon>Meripilus</taxon>
    </lineage>
</organism>
<reference evidence="2" key="1">
    <citation type="submission" date="2022-07" db="EMBL/GenBank/DDBJ databases">
        <title>Genome Sequence of Physisporinus lineatus.</title>
        <authorList>
            <person name="Buettner E."/>
        </authorList>
    </citation>
    <scope>NUCLEOTIDE SEQUENCE</scope>
    <source>
        <strain evidence="2">VT162</strain>
    </source>
</reference>
<dbReference type="EMBL" id="JANAWD010000219">
    <property type="protein sequence ID" value="KAJ3483668.1"/>
    <property type="molecule type" value="Genomic_DNA"/>
</dbReference>
<dbReference type="Proteomes" id="UP001212997">
    <property type="component" value="Unassembled WGS sequence"/>
</dbReference>
<feature type="compositionally biased region" description="Polar residues" evidence="1">
    <location>
        <begin position="10"/>
        <end position="19"/>
    </location>
</feature>
<comment type="caution">
    <text evidence="2">The sequence shown here is derived from an EMBL/GenBank/DDBJ whole genome shotgun (WGS) entry which is preliminary data.</text>
</comment>
<feature type="region of interest" description="Disordered" evidence="1">
    <location>
        <begin position="1"/>
        <end position="33"/>
    </location>
</feature>
<evidence type="ECO:0000313" key="2">
    <source>
        <dbReference type="EMBL" id="KAJ3483668.1"/>
    </source>
</evidence>
<name>A0AAD5V3F4_9APHY</name>